<evidence type="ECO:0000256" key="3">
    <source>
        <dbReference type="ARBA" id="ARBA00023163"/>
    </source>
</evidence>
<evidence type="ECO:0000256" key="2">
    <source>
        <dbReference type="ARBA" id="ARBA00023125"/>
    </source>
</evidence>
<dbReference type="Pfam" id="PF12833">
    <property type="entry name" value="HTH_18"/>
    <property type="match status" value="1"/>
</dbReference>
<dbReference type="InterPro" id="IPR020449">
    <property type="entry name" value="Tscrpt_reg_AraC-type_HTH"/>
</dbReference>
<evidence type="ECO:0000259" key="4">
    <source>
        <dbReference type="PROSITE" id="PS01124"/>
    </source>
</evidence>
<dbReference type="PANTHER" id="PTHR47893:SF1">
    <property type="entry name" value="REGULATORY PROTEIN PCHR"/>
    <property type="match status" value="1"/>
</dbReference>
<dbReference type="GO" id="GO:0043565">
    <property type="term" value="F:sequence-specific DNA binding"/>
    <property type="evidence" value="ECO:0007669"/>
    <property type="project" value="InterPro"/>
</dbReference>
<evidence type="ECO:0000313" key="5">
    <source>
        <dbReference type="EMBL" id="RDY21153.1"/>
    </source>
</evidence>
<evidence type="ECO:0000256" key="1">
    <source>
        <dbReference type="ARBA" id="ARBA00023015"/>
    </source>
</evidence>
<feature type="domain" description="HTH araC/xylS-type" evidence="4">
    <location>
        <begin position="195"/>
        <end position="293"/>
    </location>
</feature>
<dbReference type="Proteomes" id="UP000093352">
    <property type="component" value="Unassembled WGS sequence"/>
</dbReference>
<comment type="caution">
    <text evidence="5">The sequence shown here is derived from an EMBL/GenBank/DDBJ whole genome shotgun (WGS) entry which is preliminary data.</text>
</comment>
<dbReference type="STRING" id="1871336.BBG48_04755"/>
<dbReference type="Gene3D" id="1.10.10.60">
    <property type="entry name" value="Homeodomain-like"/>
    <property type="match status" value="1"/>
</dbReference>
<keyword evidence="2" id="KW-0238">DNA-binding</keyword>
<dbReference type="PANTHER" id="PTHR47893">
    <property type="entry name" value="REGULATORY PROTEIN PCHR"/>
    <property type="match status" value="1"/>
</dbReference>
<dbReference type="InterPro" id="IPR009057">
    <property type="entry name" value="Homeodomain-like_sf"/>
</dbReference>
<protein>
    <submittedName>
        <fullName evidence="5">AraC family transcriptional regulator</fullName>
    </submittedName>
</protein>
<accession>A0A371IL05</accession>
<gene>
    <name evidence="5" type="ORF">BBG48_006405</name>
</gene>
<dbReference type="InterPro" id="IPR018060">
    <property type="entry name" value="HTH_AraC"/>
</dbReference>
<dbReference type="PROSITE" id="PS01124">
    <property type="entry name" value="HTH_ARAC_FAMILY_2"/>
    <property type="match status" value="1"/>
</dbReference>
<dbReference type="PRINTS" id="PR00032">
    <property type="entry name" value="HTHARAC"/>
</dbReference>
<dbReference type="InterPro" id="IPR053142">
    <property type="entry name" value="PchR_regulatory_protein"/>
</dbReference>
<keyword evidence="1" id="KW-0805">Transcription regulation</keyword>
<proteinExistence type="predicted"/>
<sequence>MRRYMNTYAIVNYSQKDEVFSGINIIYHNIHTKTMELELSDKSKKNAFSIFHCREGRMECKIGGDFCYVSPGDLMIAKTSMLDKTAQFPLGHYHGITIDIDVDLAPECFSCFIKDVAVQPAFIIDKFCHEKAYFIARSNQSFEHIFSELYTVPSEIKQGYFKIKILELMLFLSVFENRDESLSRFISPYKVVLAKKVCDFLTENMNEKFTLEQMAQKFNTSATNIKTAVKAVYGVPFYAFTKSQKMESAAYMLEYTDKTIMQIAGEHGYDNSSKFANAFRSVKGVAPMEYRQINQKNK</sequence>
<keyword evidence="6" id="KW-1185">Reference proteome</keyword>
<dbReference type="GO" id="GO:0003700">
    <property type="term" value="F:DNA-binding transcription factor activity"/>
    <property type="evidence" value="ECO:0007669"/>
    <property type="project" value="InterPro"/>
</dbReference>
<reference evidence="5 6" key="1">
    <citation type="journal article" date="2016" name="Genome Announc.">
        <title>Draft Genome Sequence of Criibacterium bergeronii gen. nov., sp. nov., Strain CCRI-22567T, Isolated from a Vaginal Sample from a Woman with Bacterial Vaginosis.</title>
        <authorList>
            <person name="Maheux A.F."/>
            <person name="Berube E."/>
            <person name="Boudreau D.K."/>
            <person name="Raymond F."/>
            <person name="Corbeil J."/>
            <person name="Roy P.H."/>
            <person name="Boissinot M."/>
            <person name="Omar R.F."/>
        </authorList>
    </citation>
    <scope>NUCLEOTIDE SEQUENCE [LARGE SCALE GENOMIC DNA]</scope>
    <source>
        <strain evidence="5 6">CCRI-22567</strain>
    </source>
</reference>
<organism evidence="5 6">
    <name type="scientific">Criibacterium bergeronii</name>
    <dbReference type="NCBI Taxonomy" id="1871336"/>
    <lineage>
        <taxon>Bacteria</taxon>
        <taxon>Bacillati</taxon>
        <taxon>Bacillota</taxon>
        <taxon>Clostridia</taxon>
        <taxon>Peptostreptococcales</taxon>
        <taxon>Filifactoraceae</taxon>
        <taxon>Criibacterium</taxon>
    </lineage>
</organism>
<evidence type="ECO:0000313" key="6">
    <source>
        <dbReference type="Proteomes" id="UP000093352"/>
    </source>
</evidence>
<dbReference type="AlphaFoldDB" id="A0A371IL05"/>
<keyword evidence="3" id="KW-0804">Transcription</keyword>
<dbReference type="SUPFAM" id="SSF46689">
    <property type="entry name" value="Homeodomain-like"/>
    <property type="match status" value="1"/>
</dbReference>
<dbReference type="SMART" id="SM00342">
    <property type="entry name" value="HTH_ARAC"/>
    <property type="match status" value="1"/>
</dbReference>
<name>A0A371IL05_9FIRM</name>
<dbReference type="EMBL" id="MBEW02000011">
    <property type="protein sequence ID" value="RDY21153.1"/>
    <property type="molecule type" value="Genomic_DNA"/>
</dbReference>